<dbReference type="KEGG" id="slz:B5P37_02640"/>
<gene>
    <name evidence="2" type="ORF">B5P37_02640</name>
</gene>
<protein>
    <recommendedName>
        <fullName evidence="1">DUF2529 domain-containing protein</fullName>
    </recommendedName>
</protein>
<dbReference type="AlphaFoldDB" id="A0AAC9RRC0"/>
<proteinExistence type="predicted"/>
<name>A0AAC9RRC0_9STAP</name>
<dbReference type="InterPro" id="IPR019676">
    <property type="entry name" value="DUF2529"/>
</dbReference>
<accession>A0AAC9RRC0</accession>
<evidence type="ECO:0000259" key="1">
    <source>
        <dbReference type="Pfam" id="PF10740"/>
    </source>
</evidence>
<feature type="domain" description="DUF2529" evidence="1">
    <location>
        <begin position="1"/>
        <end position="168"/>
    </location>
</feature>
<sequence length="175" mass="19980">MSKMLTTQLTGVFNRLDQQALDIQMAAQSLIQAIGGEGHVYIKGYGDLKCFEPYILSSFEKLHSSLSLETCTSFDDLDSTDRVLLFGPDYQTEMQTDLEALLADDRDVVVITNKPKSESLPDHLLHFIDLSTPRPIVYTEDYDKVVQPHLIALNYIYYEIYTQMVEMMRDLDLNA</sequence>
<organism evidence="2 3">
    <name type="scientific">Staphylococcus lutrae</name>
    <dbReference type="NCBI Taxonomy" id="155085"/>
    <lineage>
        <taxon>Bacteria</taxon>
        <taxon>Bacillati</taxon>
        <taxon>Bacillota</taxon>
        <taxon>Bacilli</taxon>
        <taxon>Bacillales</taxon>
        <taxon>Staphylococcaceae</taxon>
        <taxon>Staphylococcus</taxon>
    </lineage>
</organism>
<evidence type="ECO:0000313" key="2">
    <source>
        <dbReference type="EMBL" id="ARJ50291.1"/>
    </source>
</evidence>
<dbReference type="Proteomes" id="UP000242864">
    <property type="component" value="Chromosome"/>
</dbReference>
<dbReference type="RefSeq" id="WP_085236780.1">
    <property type="nucleotide sequence ID" value="NZ_CP020773.1"/>
</dbReference>
<dbReference type="Pfam" id="PF10740">
    <property type="entry name" value="DUF2529"/>
    <property type="match status" value="1"/>
</dbReference>
<keyword evidence="3" id="KW-1185">Reference proteome</keyword>
<reference evidence="2 3" key="1">
    <citation type="submission" date="2017-04" db="EMBL/GenBank/DDBJ databases">
        <authorList>
            <person name="Veseli I.A."/>
            <person name="Tang C."/>
            <person name="Pombert J.-F."/>
        </authorList>
    </citation>
    <scope>NUCLEOTIDE SEQUENCE [LARGE SCALE GENOMIC DNA]</scope>
    <source>
        <strain evidence="2 3">ATCC 700373</strain>
    </source>
</reference>
<dbReference type="Gene3D" id="3.40.50.10490">
    <property type="entry name" value="Glucose-6-phosphate isomerase like protein, domain 1"/>
    <property type="match status" value="1"/>
</dbReference>
<evidence type="ECO:0000313" key="3">
    <source>
        <dbReference type="Proteomes" id="UP000242864"/>
    </source>
</evidence>
<dbReference type="EMBL" id="CP020773">
    <property type="protein sequence ID" value="ARJ50291.1"/>
    <property type="molecule type" value="Genomic_DNA"/>
</dbReference>